<accession>A0A1L7CZB1</accession>
<dbReference type="EMBL" id="CP009248">
    <property type="protein sequence ID" value="APT91174.1"/>
    <property type="molecule type" value="Genomic_DNA"/>
</dbReference>
<feature type="chain" id="PRO_5039499534" description="Lipoprotein" evidence="1">
    <location>
        <begin position="31"/>
        <end position="205"/>
    </location>
</feature>
<evidence type="ECO:0008006" key="4">
    <source>
        <dbReference type="Google" id="ProtNLM"/>
    </source>
</evidence>
<keyword evidence="1" id="KW-0732">Signal</keyword>
<keyword evidence="3" id="KW-1185">Reference proteome</keyword>
<dbReference type="RefSeq" id="WP_075692676.1">
    <property type="nucleotide sequence ID" value="NZ_CP009248.1"/>
</dbReference>
<protein>
    <recommendedName>
        <fullName evidence="4">Lipoprotein</fullName>
    </recommendedName>
</protein>
<gene>
    <name evidence="2" type="ORF">CSPHI_09290</name>
</gene>
<organism evidence="2 3">
    <name type="scientific">Corynebacterium sphenisci DSM 44792</name>
    <dbReference type="NCBI Taxonomy" id="1437874"/>
    <lineage>
        <taxon>Bacteria</taxon>
        <taxon>Bacillati</taxon>
        <taxon>Actinomycetota</taxon>
        <taxon>Actinomycetes</taxon>
        <taxon>Mycobacteriales</taxon>
        <taxon>Corynebacteriaceae</taxon>
        <taxon>Corynebacterium</taxon>
    </lineage>
</organism>
<sequence>MPLPAPTPPHRMRGAAALLAAGLTALTAGCATPPAAPDPVADTAQMTPDPAAAAIAPVPGQLAEELDAETATGIYNRLQAALREGDPAAGLLADRAFLAATAARFDVAGPAELAPILDTASRSVGAYELHDPHLAGLRPTAGGMIMDADYTLLDSTDPTDQRRGECSRSYRLARLPLGGGSDAPAWKIVALDRDGCEPARYLLVP</sequence>
<dbReference type="Proteomes" id="UP000185469">
    <property type="component" value="Chromosome"/>
</dbReference>
<evidence type="ECO:0000313" key="2">
    <source>
        <dbReference type="EMBL" id="APT91174.1"/>
    </source>
</evidence>
<evidence type="ECO:0000256" key="1">
    <source>
        <dbReference type="SAM" id="SignalP"/>
    </source>
</evidence>
<reference evidence="2 3" key="1">
    <citation type="submission" date="2014-08" db="EMBL/GenBank/DDBJ databases">
        <title>Complete genome sequence of Corynebacterium sphenisci CECT 5990(T) (=DSM 44792(T)), isolated from healthy wild penguins.</title>
        <authorList>
            <person name="Ruckert C."/>
            <person name="Albersmeier A."/>
            <person name="Winkler A."/>
            <person name="Kalinowski J."/>
        </authorList>
    </citation>
    <scope>NUCLEOTIDE SEQUENCE [LARGE SCALE GENOMIC DNA]</scope>
    <source>
        <strain evidence="2 3">DSM 44792</strain>
    </source>
</reference>
<dbReference type="STRING" id="1437874.CSPHI_09290"/>
<dbReference type="AlphaFoldDB" id="A0A1L7CZB1"/>
<proteinExistence type="predicted"/>
<dbReference type="KEGG" id="csph:CSPHI_09290"/>
<feature type="signal peptide" evidence="1">
    <location>
        <begin position="1"/>
        <end position="30"/>
    </location>
</feature>
<name>A0A1L7CZB1_9CORY</name>
<evidence type="ECO:0000313" key="3">
    <source>
        <dbReference type="Proteomes" id="UP000185469"/>
    </source>
</evidence>